<dbReference type="PANTHER" id="PTHR16290:SF0">
    <property type="entry name" value="DECAPPING PROTEIN 1, ISOFORM A"/>
    <property type="match status" value="1"/>
</dbReference>
<dbReference type="AlphaFoldDB" id="A0A6G1FTQ5"/>
<dbReference type="Pfam" id="PF06058">
    <property type="entry name" value="DCP1"/>
    <property type="match status" value="1"/>
</dbReference>
<dbReference type="GO" id="GO:0031087">
    <property type="term" value="P:deadenylation-independent decapping of nuclear-transcribed mRNA"/>
    <property type="evidence" value="ECO:0007669"/>
    <property type="project" value="TreeGrafter"/>
</dbReference>
<evidence type="ECO:0000256" key="4">
    <source>
        <dbReference type="ARBA" id="ARBA00022664"/>
    </source>
</evidence>
<gene>
    <name evidence="6 8" type="ORF">P152DRAFT_461684</name>
</gene>
<name>A0A6G1FTQ5_9PEZI</name>
<protein>
    <submittedName>
        <fullName evidence="6 8">PH domain-like protein</fullName>
    </submittedName>
</protein>
<keyword evidence="4" id="KW-0507">mRNA processing</keyword>
<evidence type="ECO:0000256" key="2">
    <source>
        <dbReference type="ARBA" id="ARBA00008778"/>
    </source>
</evidence>
<proteinExistence type="inferred from homology"/>
<reference evidence="6 8" key="1">
    <citation type="submission" date="2020-01" db="EMBL/GenBank/DDBJ databases">
        <authorList>
            <consortium name="DOE Joint Genome Institute"/>
            <person name="Haridas S."/>
            <person name="Albert R."/>
            <person name="Binder M."/>
            <person name="Bloem J."/>
            <person name="Labutti K."/>
            <person name="Salamov A."/>
            <person name="Andreopoulos B."/>
            <person name="Baker S.E."/>
            <person name="Barry K."/>
            <person name="Bills G."/>
            <person name="Bluhm B.H."/>
            <person name="Cannon C."/>
            <person name="Castanera R."/>
            <person name="Culley D.E."/>
            <person name="Daum C."/>
            <person name="Ezra D."/>
            <person name="Gonzalez J.B."/>
            <person name="Henrissat B."/>
            <person name="Kuo A."/>
            <person name="Liang C."/>
            <person name="Lipzen A."/>
            <person name="Lutzoni F."/>
            <person name="Magnuson J."/>
            <person name="Mondo S."/>
            <person name="Nolan M."/>
            <person name="Ohm R."/>
            <person name="Pangilinan J."/>
            <person name="Park H.-J."/>
            <person name="Ramirez L."/>
            <person name="Alfaro M."/>
            <person name="Sun H."/>
            <person name="Tritt A."/>
            <person name="Yoshinaga Y."/>
            <person name="Zwiers L.-H."/>
            <person name="Turgeon B.G."/>
            <person name="Goodwin S.B."/>
            <person name="Spatafora J.W."/>
            <person name="Crous P.W."/>
            <person name="Grigoriev I.V."/>
        </authorList>
    </citation>
    <scope>NUCLEOTIDE SEQUENCE</scope>
    <source>
        <strain evidence="6 8">CBS 781.70</strain>
    </source>
</reference>
<dbReference type="GO" id="GO:0008047">
    <property type="term" value="F:enzyme activator activity"/>
    <property type="evidence" value="ECO:0007669"/>
    <property type="project" value="InterPro"/>
</dbReference>
<dbReference type="GO" id="GO:0000932">
    <property type="term" value="C:P-body"/>
    <property type="evidence" value="ECO:0007669"/>
    <property type="project" value="TreeGrafter"/>
</dbReference>
<dbReference type="Gene3D" id="2.30.29.30">
    <property type="entry name" value="Pleckstrin-homology domain (PH domain)/Phosphotyrosine-binding domain (PTB)"/>
    <property type="match status" value="1"/>
</dbReference>
<dbReference type="InterPro" id="IPR011993">
    <property type="entry name" value="PH-like_dom_sf"/>
</dbReference>
<evidence type="ECO:0000256" key="3">
    <source>
        <dbReference type="ARBA" id="ARBA00022490"/>
    </source>
</evidence>
<dbReference type="GO" id="GO:0000290">
    <property type="term" value="P:deadenylation-dependent decapping of nuclear-transcribed mRNA"/>
    <property type="evidence" value="ECO:0007669"/>
    <property type="project" value="InterPro"/>
</dbReference>
<feature type="compositionally biased region" description="Pro residues" evidence="5">
    <location>
        <begin position="287"/>
        <end position="303"/>
    </location>
</feature>
<dbReference type="PANTHER" id="PTHR16290">
    <property type="entry name" value="TRANSCRIPTION FACTOR SMIF DECAPPING ENZYME DCP1"/>
    <property type="match status" value="1"/>
</dbReference>
<sequence>MPRKQPRNRPPSQHVLTVPTDYETDEATFSDAINMSGAPRGPLTTSALNLVVIRRHNPSIVSILAIAPYAVVYTFNTASQEWEKSNVEGSMFIVALEGTPAAPERFAVMILNRRGLDNFFTELFSPDDVDDTEEYIILQTEAPDGVGNPGVPIIYGLWIFSESGGATQNAVIDRATIAKLIGECAERTKESRRVAAAAAPQVPEEHQHHVHAEIAQAEANLNDSEDPTSAPMGRQISLRQLFGHQREVDSGWSVHHHETNSNPLQPPTQSYQQPPPLAVPRNKPPTAQHPPAPPFPHHQPPQPTANALEATRSEMQFAPTPEMEFFQTAKPFTPPVPPANGAGPTPGQGQQNALLDLFKNAQVRRESSGGF</sequence>
<reference evidence="8" key="2">
    <citation type="submission" date="2020-04" db="EMBL/GenBank/DDBJ databases">
        <authorList>
            <consortium name="NCBI Genome Project"/>
        </authorList>
    </citation>
    <scope>NUCLEOTIDE SEQUENCE</scope>
    <source>
        <strain evidence="8">CBS 781.70</strain>
    </source>
</reference>
<dbReference type="OrthoDB" id="440673at2759"/>
<evidence type="ECO:0000313" key="7">
    <source>
        <dbReference type="Proteomes" id="UP000504638"/>
    </source>
</evidence>
<evidence type="ECO:0000313" key="6">
    <source>
        <dbReference type="EMBL" id="KAF1809265.1"/>
    </source>
</evidence>
<dbReference type="GO" id="GO:0003729">
    <property type="term" value="F:mRNA binding"/>
    <property type="evidence" value="ECO:0007669"/>
    <property type="project" value="TreeGrafter"/>
</dbReference>
<accession>A0A6G1FTQ5</accession>
<dbReference type="CDD" id="cd13182">
    <property type="entry name" value="EVH1-like_Dcp1"/>
    <property type="match status" value="1"/>
</dbReference>
<keyword evidence="7" id="KW-1185">Reference proteome</keyword>
<dbReference type="SUPFAM" id="SSF50729">
    <property type="entry name" value="PH domain-like"/>
    <property type="match status" value="1"/>
</dbReference>
<dbReference type="GO" id="GO:0006397">
    <property type="term" value="P:mRNA processing"/>
    <property type="evidence" value="ECO:0007669"/>
    <property type="project" value="UniProtKB-KW"/>
</dbReference>
<dbReference type="EMBL" id="ML975174">
    <property type="protein sequence ID" value="KAF1809265.1"/>
    <property type="molecule type" value="Genomic_DNA"/>
</dbReference>
<dbReference type="Proteomes" id="UP000504638">
    <property type="component" value="Unplaced"/>
</dbReference>
<dbReference type="InterPro" id="IPR010334">
    <property type="entry name" value="Dcp1"/>
</dbReference>
<dbReference type="GeneID" id="54420748"/>
<organism evidence="6">
    <name type="scientific">Eremomyces bilateralis CBS 781.70</name>
    <dbReference type="NCBI Taxonomy" id="1392243"/>
    <lineage>
        <taxon>Eukaryota</taxon>
        <taxon>Fungi</taxon>
        <taxon>Dikarya</taxon>
        <taxon>Ascomycota</taxon>
        <taxon>Pezizomycotina</taxon>
        <taxon>Dothideomycetes</taxon>
        <taxon>Dothideomycetes incertae sedis</taxon>
        <taxon>Eremomycetales</taxon>
        <taxon>Eremomycetaceae</taxon>
        <taxon>Eremomyces</taxon>
    </lineage>
</organism>
<evidence type="ECO:0000256" key="5">
    <source>
        <dbReference type="SAM" id="MobiDB-lite"/>
    </source>
</evidence>
<evidence type="ECO:0000313" key="8">
    <source>
        <dbReference type="RefSeq" id="XP_033530896.1"/>
    </source>
</evidence>
<dbReference type="RefSeq" id="XP_033530896.1">
    <property type="nucleotide sequence ID" value="XM_033680178.1"/>
</dbReference>
<evidence type="ECO:0000256" key="1">
    <source>
        <dbReference type="ARBA" id="ARBA00004496"/>
    </source>
</evidence>
<comment type="similarity">
    <text evidence="2">Belongs to the DCP1 family.</text>
</comment>
<reference evidence="8" key="3">
    <citation type="submission" date="2025-04" db="UniProtKB">
        <authorList>
            <consortium name="RefSeq"/>
        </authorList>
    </citation>
    <scope>IDENTIFICATION</scope>
    <source>
        <strain evidence="8">CBS 781.70</strain>
    </source>
</reference>
<comment type="subcellular location">
    <subcellularLocation>
        <location evidence="1">Cytoplasm</location>
    </subcellularLocation>
</comment>
<feature type="region of interest" description="Disordered" evidence="5">
    <location>
        <begin position="252"/>
        <end position="354"/>
    </location>
</feature>
<keyword evidence="3" id="KW-0963">Cytoplasm</keyword>